<proteinExistence type="predicted"/>
<protein>
    <submittedName>
        <fullName evidence="2">Uncharacterized protein</fullName>
    </submittedName>
</protein>
<reference evidence="3 4" key="1">
    <citation type="submission" date="2019-03" db="EMBL/GenBank/DDBJ databases">
        <title>Genomic Encyclopedia of Type Strains, Phase IV (KMG-V): Genome sequencing to study the core and pangenomes of soil and plant-associated prokaryotes.</title>
        <authorList>
            <person name="Whitman W."/>
        </authorList>
    </citation>
    <scope>NUCLEOTIDE SEQUENCE [LARGE SCALE GENOMIC DNA]</scope>
    <source>
        <strain evidence="1 4">Gr42</strain>
        <strain evidence="2 3">IE4868</strain>
    </source>
</reference>
<evidence type="ECO:0000313" key="2">
    <source>
        <dbReference type="EMBL" id="TCU37977.1"/>
    </source>
</evidence>
<name>A0A4R3RT62_9HYPH</name>
<evidence type="ECO:0000313" key="3">
    <source>
        <dbReference type="Proteomes" id="UP000295507"/>
    </source>
</evidence>
<comment type="caution">
    <text evidence="2">The sequence shown here is derived from an EMBL/GenBank/DDBJ whole genome shotgun (WGS) entry which is preliminary data.</text>
</comment>
<evidence type="ECO:0000313" key="1">
    <source>
        <dbReference type="EMBL" id="TCU29335.1"/>
    </source>
</evidence>
<accession>A0A4R3RT62</accession>
<evidence type="ECO:0000313" key="4">
    <source>
        <dbReference type="Proteomes" id="UP000295547"/>
    </source>
</evidence>
<sequence length="62" mass="6854">MKRFGTDRQHGIGFADHVMRYLTASSTAHPQLVHSNGGYDRSNFNDICVKVTTTHNCCVTVG</sequence>
<dbReference type="AlphaFoldDB" id="A0A4R3RT62"/>
<dbReference type="Proteomes" id="UP000295507">
    <property type="component" value="Unassembled WGS sequence"/>
</dbReference>
<dbReference type="EMBL" id="SMBJ01000002">
    <property type="protein sequence ID" value="TCU29335.1"/>
    <property type="molecule type" value="Genomic_DNA"/>
</dbReference>
<dbReference type="Proteomes" id="UP000295547">
    <property type="component" value="Unassembled WGS sequence"/>
</dbReference>
<keyword evidence="4" id="KW-1185">Reference proteome</keyword>
<dbReference type="EMBL" id="SMBK01000005">
    <property type="protein sequence ID" value="TCU37977.1"/>
    <property type="molecule type" value="Genomic_DNA"/>
</dbReference>
<gene>
    <name evidence="2" type="ORF">EV129_105296</name>
    <name evidence="1" type="ORF">EV130_102518</name>
</gene>
<organism evidence="2 3">
    <name type="scientific">Rhizobium azibense</name>
    <dbReference type="NCBI Taxonomy" id="1136135"/>
    <lineage>
        <taxon>Bacteria</taxon>
        <taxon>Pseudomonadati</taxon>
        <taxon>Pseudomonadota</taxon>
        <taxon>Alphaproteobacteria</taxon>
        <taxon>Hyphomicrobiales</taxon>
        <taxon>Rhizobiaceae</taxon>
        <taxon>Rhizobium/Agrobacterium group</taxon>
        <taxon>Rhizobium</taxon>
    </lineage>
</organism>